<proteinExistence type="predicted"/>
<evidence type="ECO:0000313" key="2">
    <source>
        <dbReference type="Proteomes" id="UP001152622"/>
    </source>
</evidence>
<dbReference type="Proteomes" id="UP001152622">
    <property type="component" value="Chromosome 5"/>
</dbReference>
<sequence>MGLNEVRSRQESLMTYLSSQRRLGEAACRIWILVSNSTQTTKGRGRGYFNLQKRLCNSYHQRDDSIKRTNRVCIIVTPDKVQENHDEMNKPKAAEVLAGAVKTTPIGAHNWSRKRKIRIKGAWFISVGIGAGKICEESHNTTAN</sequence>
<reference evidence="1" key="1">
    <citation type="journal article" date="2023" name="Science">
        <title>Genome structures resolve the early diversification of teleost fishes.</title>
        <authorList>
            <person name="Parey E."/>
            <person name="Louis A."/>
            <person name="Montfort J."/>
            <person name="Bouchez O."/>
            <person name="Roques C."/>
            <person name="Iampietro C."/>
            <person name="Lluch J."/>
            <person name="Castinel A."/>
            <person name="Donnadieu C."/>
            <person name="Desvignes T."/>
            <person name="Floi Bucao C."/>
            <person name="Jouanno E."/>
            <person name="Wen M."/>
            <person name="Mejri S."/>
            <person name="Dirks R."/>
            <person name="Jansen H."/>
            <person name="Henkel C."/>
            <person name="Chen W.J."/>
            <person name="Zahm M."/>
            <person name="Cabau C."/>
            <person name="Klopp C."/>
            <person name="Thompson A.W."/>
            <person name="Robinson-Rechavi M."/>
            <person name="Braasch I."/>
            <person name="Lecointre G."/>
            <person name="Bobe J."/>
            <person name="Postlethwait J.H."/>
            <person name="Berthelot C."/>
            <person name="Roest Crollius H."/>
            <person name="Guiguen Y."/>
        </authorList>
    </citation>
    <scope>NUCLEOTIDE SEQUENCE</scope>
    <source>
        <strain evidence="1">WJC10195</strain>
    </source>
</reference>
<dbReference type="AlphaFoldDB" id="A0A9Q1IYT6"/>
<accession>A0A9Q1IYT6</accession>
<organism evidence="1 2">
    <name type="scientific">Synaphobranchus kaupii</name>
    <name type="common">Kaup's arrowtooth eel</name>
    <dbReference type="NCBI Taxonomy" id="118154"/>
    <lineage>
        <taxon>Eukaryota</taxon>
        <taxon>Metazoa</taxon>
        <taxon>Chordata</taxon>
        <taxon>Craniata</taxon>
        <taxon>Vertebrata</taxon>
        <taxon>Euteleostomi</taxon>
        <taxon>Actinopterygii</taxon>
        <taxon>Neopterygii</taxon>
        <taxon>Teleostei</taxon>
        <taxon>Anguilliformes</taxon>
        <taxon>Synaphobranchidae</taxon>
        <taxon>Synaphobranchus</taxon>
    </lineage>
</organism>
<protein>
    <submittedName>
        <fullName evidence="1">Uncharacterized protein</fullName>
    </submittedName>
</protein>
<name>A0A9Q1IYT6_SYNKA</name>
<dbReference type="EMBL" id="JAINUF010000005">
    <property type="protein sequence ID" value="KAJ8358968.1"/>
    <property type="molecule type" value="Genomic_DNA"/>
</dbReference>
<gene>
    <name evidence="1" type="ORF">SKAU_G00154930</name>
</gene>
<comment type="caution">
    <text evidence="1">The sequence shown here is derived from an EMBL/GenBank/DDBJ whole genome shotgun (WGS) entry which is preliminary data.</text>
</comment>
<keyword evidence="2" id="KW-1185">Reference proteome</keyword>
<evidence type="ECO:0000313" key="1">
    <source>
        <dbReference type="EMBL" id="KAJ8358968.1"/>
    </source>
</evidence>